<dbReference type="Proteomes" id="UP000766336">
    <property type="component" value="Unassembled WGS sequence"/>
</dbReference>
<name>A0ABS5QFP8_9PROT</name>
<evidence type="ECO:0000313" key="2">
    <source>
        <dbReference type="Proteomes" id="UP000766336"/>
    </source>
</evidence>
<gene>
    <name evidence="1" type="ORF">KHU32_15695</name>
</gene>
<protein>
    <submittedName>
        <fullName evidence="1">Uncharacterized protein</fullName>
    </submittedName>
</protein>
<dbReference type="RefSeq" id="WP_213671102.1">
    <property type="nucleotide sequence ID" value="NZ_JAHCDA010000003.1"/>
</dbReference>
<keyword evidence="2" id="KW-1185">Reference proteome</keyword>
<evidence type="ECO:0000313" key="1">
    <source>
        <dbReference type="EMBL" id="MBS7812394.1"/>
    </source>
</evidence>
<organism evidence="1 2">
    <name type="scientific">Roseococcus pinisoli</name>
    <dbReference type="NCBI Taxonomy" id="2835040"/>
    <lineage>
        <taxon>Bacteria</taxon>
        <taxon>Pseudomonadati</taxon>
        <taxon>Pseudomonadota</taxon>
        <taxon>Alphaproteobacteria</taxon>
        <taxon>Acetobacterales</taxon>
        <taxon>Roseomonadaceae</taxon>
        <taxon>Roseococcus</taxon>
    </lineage>
</organism>
<proteinExistence type="predicted"/>
<comment type="caution">
    <text evidence="1">The sequence shown here is derived from an EMBL/GenBank/DDBJ whole genome shotgun (WGS) entry which is preliminary data.</text>
</comment>
<sequence length="154" mass="16695">MSQDLNSALSSAAEYILSGTGIQVAAAEAGEEFSLNPKLVLNRLLARHSATVETLVEKLLAAQGAISMAAEMAAQEKLTAAKLVVQQIAGQYRLQPQAMELVGRPFELKGVQYLYVVSDAACTAWAIRAVRLSDAAPWKFRKEVASRIYDQIKD</sequence>
<dbReference type="EMBL" id="JAHCDA010000003">
    <property type="protein sequence ID" value="MBS7812394.1"/>
    <property type="molecule type" value="Genomic_DNA"/>
</dbReference>
<reference evidence="1 2" key="1">
    <citation type="submission" date="2021-05" db="EMBL/GenBank/DDBJ databases">
        <title>Roseococcus sp. XZZS9, whole genome shotgun sequencing project.</title>
        <authorList>
            <person name="Zhao G."/>
            <person name="Shen L."/>
        </authorList>
    </citation>
    <scope>NUCLEOTIDE SEQUENCE [LARGE SCALE GENOMIC DNA]</scope>
    <source>
        <strain evidence="1 2">XZZS9</strain>
    </source>
</reference>
<accession>A0ABS5QFP8</accession>